<dbReference type="Pfam" id="PF02683">
    <property type="entry name" value="DsbD_TM"/>
    <property type="match status" value="1"/>
</dbReference>
<dbReference type="GO" id="GO:0016020">
    <property type="term" value="C:membrane"/>
    <property type="evidence" value="ECO:0007669"/>
    <property type="project" value="UniProtKB-SubCell"/>
</dbReference>
<sequence>MGGPFLYWFARDEIDESRHSGMPCALGNRAVVNGEGEDIKFGESVADEVLGVEIFFGIALAFTPCVFPMYPILTGMRKRVMLVGYRRRVLSP</sequence>
<evidence type="ECO:0000256" key="6">
    <source>
        <dbReference type="SAM" id="Phobius"/>
    </source>
</evidence>
<evidence type="ECO:0000256" key="2">
    <source>
        <dbReference type="ARBA" id="ARBA00022692"/>
    </source>
</evidence>
<gene>
    <name evidence="8" type="ORF">SAMN04487974_12150</name>
</gene>
<name>A0A1G7ZQX2_9HYPH</name>
<dbReference type="Proteomes" id="UP000199495">
    <property type="component" value="Unassembled WGS sequence"/>
</dbReference>
<protein>
    <recommendedName>
        <fullName evidence="7">Cytochrome C biogenesis protein transmembrane domain-containing protein</fullName>
    </recommendedName>
</protein>
<evidence type="ECO:0000256" key="3">
    <source>
        <dbReference type="ARBA" id="ARBA00022748"/>
    </source>
</evidence>
<organism evidence="8 9">
    <name type="scientific">Pelagibacterium luteolum</name>
    <dbReference type="NCBI Taxonomy" id="440168"/>
    <lineage>
        <taxon>Bacteria</taxon>
        <taxon>Pseudomonadati</taxon>
        <taxon>Pseudomonadota</taxon>
        <taxon>Alphaproteobacteria</taxon>
        <taxon>Hyphomicrobiales</taxon>
        <taxon>Devosiaceae</taxon>
        <taxon>Pelagibacterium</taxon>
    </lineage>
</organism>
<keyword evidence="9" id="KW-1185">Reference proteome</keyword>
<dbReference type="EMBL" id="FNCS01000021">
    <property type="protein sequence ID" value="SDH10500.1"/>
    <property type="molecule type" value="Genomic_DNA"/>
</dbReference>
<proteinExistence type="predicted"/>
<keyword evidence="2 6" id="KW-0812">Transmembrane</keyword>
<feature type="transmembrane region" description="Helical" evidence="6">
    <location>
        <begin position="54"/>
        <end position="73"/>
    </location>
</feature>
<evidence type="ECO:0000256" key="4">
    <source>
        <dbReference type="ARBA" id="ARBA00022989"/>
    </source>
</evidence>
<keyword evidence="4 6" id="KW-1133">Transmembrane helix</keyword>
<accession>A0A1G7ZQX2</accession>
<keyword evidence="3" id="KW-0201">Cytochrome c-type biogenesis</keyword>
<evidence type="ECO:0000313" key="9">
    <source>
        <dbReference type="Proteomes" id="UP000199495"/>
    </source>
</evidence>
<feature type="domain" description="Cytochrome C biogenesis protein transmembrane" evidence="7">
    <location>
        <begin position="52"/>
        <end position="76"/>
    </location>
</feature>
<evidence type="ECO:0000313" key="8">
    <source>
        <dbReference type="EMBL" id="SDH10500.1"/>
    </source>
</evidence>
<keyword evidence="5 6" id="KW-0472">Membrane</keyword>
<comment type="subcellular location">
    <subcellularLocation>
        <location evidence="1">Membrane</location>
        <topology evidence="1">Multi-pass membrane protein</topology>
    </subcellularLocation>
</comment>
<dbReference type="InterPro" id="IPR003834">
    <property type="entry name" value="Cyt_c_assmbl_TM_dom"/>
</dbReference>
<evidence type="ECO:0000256" key="5">
    <source>
        <dbReference type="ARBA" id="ARBA00023136"/>
    </source>
</evidence>
<reference evidence="8 9" key="1">
    <citation type="submission" date="2016-10" db="EMBL/GenBank/DDBJ databases">
        <authorList>
            <person name="de Groot N.N."/>
        </authorList>
    </citation>
    <scope>NUCLEOTIDE SEQUENCE [LARGE SCALE GENOMIC DNA]</scope>
    <source>
        <strain evidence="8 9">CGMCC 1.10267</strain>
    </source>
</reference>
<evidence type="ECO:0000256" key="1">
    <source>
        <dbReference type="ARBA" id="ARBA00004141"/>
    </source>
</evidence>
<evidence type="ECO:0000259" key="7">
    <source>
        <dbReference type="Pfam" id="PF02683"/>
    </source>
</evidence>
<dbReference type="AlphaFoldDB" id="A0A1G7ZQX2"/>
<dbReference type="GO" id="GO:0017004">
    <property type="term" value="P:cytochrome complex assembly"/>
    <property type="evidence" value="ECO:0007669"/>
    <property type="project" value="UniProtKB-KW"/>
</dbReference>
<dbReference type="STRING" id="440168.SAMN04487974_12150"/>